<evidence type="ECO:0000256" key="1">
    <source>
        <dbReference type="SAM" id="SignalP"/>
    </source>
</evidence>
<gene>
    <name evidence="2" type="ORF">CYFUS_006586</name>
</gene>
<keyword evidence="1" id="KW-0732">Signal</keyword>
<dbReference type="KEGG" id="cfus:CYFUS_006586"/>
<proteinExistence type="predicted"/>
<evidence type="ECO:0000313" key="2">
    <source>
        <dbReference type="EMBL" id="ATB41124.1"/>
    </source>
</evidence>
<sequence length="187" mass="20618">MRQSMKWLTAAAFLVLSGPTVTYAADLPAEKLTRDFINKGDGSRMWHNLYDIITNHIHATWKKYGKGTMTPEDEECLRQKLTEFHVKAMAPFMKGGIHSPEAVGEILHRLSKQGGDRCPKGNPGLVAYQTWARDEDSKLRDERSSLEKAIDEGVSAARDAMGRPLTPAEVAAIGAAIIFSAPVWALP</sequence>
<name>A0A250JB34_9BACT</name>
<protein>
    <recommendedName>
        <fullName evidence="4">Secreted protein</fullName>
    </recommendedName>
</protein>
<accession>A0A250JB34</accession>
<evidence type="ECO:0008006" key="4">
    <source>
        <dbReference type="Google" id="ProtNLM"/>
    </source>
</evidence>
<evidence type="ECO:0000313" key="3">
    <source>
        <dbReference type="Proteomes" id="UP000217257"/>
    </source>
</evidence>
<dbReference type="EMBL" id="CP022098">
    <property type="protein sequence ID" value="ATB41124.1"/>
    <property type="molecule type" value="Genomic_DNA"/>
</dbReference>
<dbReference type="Proteomes" id="UP000217257">
    <property type="component" value="Chromosome"/>
</dbReference>
<dbReference type="AlphaFoldDB" id="A0A250JB34"/>
<dbReference type="RefSeq" id="WP_095988896.1">
    <property type="nucleotide sequence ID" value="NZ_CP022098.1"/>
</dbReference>
<feature type="signal peptide" evidence="1">
    <location>
        <begin position="1"/>
        <end position="24"/>
    </location>
</feature>
<reference evidence="2 3" key="1">
    <citation type="submission" date="2017-06" db="EMBL/GenBank/DDBJ databases">
        <title>Sequencing and comparative analysis of myxobacterial genomes.</title>
        <authorList>
            <person name="Rupp O."/>
            <person name="Goesmann A."/>
            <person name="Sogaard-Andersen L."/>
        </authorList>
    </citation>
    <scope>NUCLEOTIDE SEQUENCE [LARGE SCALE GENOMIC DNA]</scope>
    <source>
        <strain evidence="2 3">DSM 52655</strain>
    </source>
</reference>
<organism evidence="2 3">
    <name type="scientific">Cystobacter fuscus</name>
    <dbReference type="NCBI Taxonomy" id="43"/>
    <lineage>
        <taxon>Bacteria</taxon>
        <taxon>Pseudomonadati</taxon>
        <taxon>Myxococcota</taxon>
        <taxon>Myxococcia</taxon>
        <taxon>Myxococcales</taxon>
        <taxon>Cystobacterineae</taxon>
        <taxon>Archangiaceae</taxon>
        <taxon>Cystobacter</taxon>
    </lineage>
</organism>
<feature type="chain" id="PRO_5013326998" description="Secreted protein" evidence="1">
    <location>
        <begin position="25"/>
        <end position="187"/>
    </location>
</feature>